<dbReference type="InterPro" id="IPR029510">
    <property type="entry name" value="Ald_DH_CS_GLU"/>
</dbReference>
<dbReference type="InterPro" id="IPR012394">
    <property type="entry name" value="Aldehyde_DH_NAD(P)"/>
</dbReference>
<dbReference type="InterPro" id="IPR016160">
    <property type="entry name" value="Ald_DH_CS_CYS"/>
</dbReference>
<dbReference type="OrthoDB" id="9762913at2"/>
<organism evidence="8 9">
    <name type="scientific">Bryocella elongata</name>
    <dbReference type="NCBI Taxonomy" id="863522"/>
    <lineage>
        <taxon>Bacteria</taxon>
        <taxon>Pseudomonadati</taxon>
        <taxon>Acidobacteriota</taxon>
        <taxon>Terriglobia</taxon>
        <taxon>Terriglobales</taxon>
        <taxon>Acidobacteriaceae</taxon>
        <taxon>Bryocella</taxon>
    </lineage>
</organism>
<evidence type="ECO:0000256" key="1">
    <source>
        <dbReference type="ARBA" id="ARBA00009986"/>
    </source>
</evidence>
<keyword evidence="2 3" id="KW-0560">Oxidoreductase</keyword>
<dbReference type="Pfam" id="PF00171">
    <property type="entry name" value="Aldedh"/>
    <property type="match status" value="1"/>
</dbReference>
<evidence type="ECO:0000256" key="4">
    <source>
        <dbReference type="PIRSR" id="PIRSR036492-1"/>
    </source>
</evidence>
<feature type="domain" description="Aldehyde dehydrogenase" evidence="7">
    <location>
        <begin position="5"/>
        <end position="428"/>
    </location>
</feature>
<dbReference type="GO" id="GO:0006081">
    <property type="term" value="P:aldehyde metabolic process"/>
    <property type="evidence" value="ECO:0007669"/>
    <property type="project" value="InterPro"/>
</dbReference>
<dbReference type="InterPro" id="IPR016163">
    <property type="entry name" value="Ald_DH_C"/>
</dbReference>
<feature type="active site" evidence="4">
    <location>
        <position position="243"/>
    </location>
</feature>
<dbReference type="PANTHER" id="PTHR11699">
    <property type="entry name" value="ALDEHYDE DEHYDROGENASE-RELATED"/>
    <property type="match status" value="1"/>
</dbReference>
<keyword evidence="9" id="KW-1185">Reference proteome</keyword>
<dbReference type="InterPro" id="IPR016162">
    <property type="entry name" value="Ald_DH_N"/>
</dbReference>
<dbReference type="Gene3D" id="3.40.309.10">
    <property type="entry name" value="Aldehyde Dehydrogenase, Chain A, domain 2"/>
    <property type="match status" value="1"/>
</dbReference>
<dbReference type="PIRSF" id="PIRSF036492">
    <property type="entry name" value="ALDH"/>
    <property type="match status" value="1"/>
</dbReference>
<protein>
    <recommendedName>
        <fullName evidence="3">Aldehyde dehydrogenase</fullName>
    </recommendedName>
</protein>
<evidence type="ECO:0000313" key="9">
    <source>
        <dbReference type="Proteomes" id="UP000236728"/>
    </source>
</evidence>
<evidence type="ECO:0000256" key="5">
    <source>
        <dbReference type="PROSITE-ProRule" id="PRU10007"/>
    </source>
</evidence>
<dbReference type="RefSeq" id="WP_103932315.1">
    <property type="nucleotide sequence ID" value="NZ_FNVA01000002.1"/>
</dbReference>
<comment type="similarity">
    <text evidence="1 3 6">Belongs to the aldehyde dehydrogenase family.</text>
</comment>
<dbReference type="Gene3D" id="3.40.605.10">
    <property type="entry name" value="Aldehyde Dehydrogenase, Chain A, domain 1"/>
    <property type="match status" value="1"/>
</dbReference>
<reference evidence="8 9" key="1">
    <citation type="submission" date="2016-10" db="EMBL/GenBank/DDBJ databases">
        <authorList>
            <person name="de Groot N.N."/>
        </authorList>
    </citation>
    <scope>NUCLEOTIDE SEQUENCE [LARGE SCALE GENOMIC DNA]</scope>
    <source>
        <strain evidence="8 9">DSM 22489</strain>
    </source>
</reference>
<sequence length="480" mass="51209">MLTRIDAARSAQQRWAALSVRERARRLLPLRRVLAARMDEVIATISSEVGKPPLDALSGDVMVVLEHLRWCEKNAARVLATRRVGAPALLYTGCTFTESEEPYGVALVLAPWNYPLQLSLVPATTALFAGNSVMLKCSEFTPKLAALIEDCVHQAGLPEGLLSVSAGGANEGKALLDAGPDLVFFTGSSHVGRSVAERAAARLIPCVLELGGKDPCLVFASAPIERAIEGVCYAAFSNAGQVCVGAKRLYVEQSIFESFLSRFVARARQLRIGSDLASDMGQVRIAPLRESLAAWVADAIAGGATLHTPFDPTSENIGPLVFTSVARDSHIRGEETFGPIVWLEPFDGERDAMARANDSPFALAASIFTGDSAQADRIASQLNAGGVSINDAIRQVGNPVAAFGGNRASGYGRYHGECGLRAFSRVKTRMITSGKGTHERHWFPASAKTFRELQAVLQLRHGTGSLAGRLKALVSASLSK</sequence>
<feature type="active site" evidence="4 5">
    <location>
        <position position="209"/>
    </location>
</feature>
<dbReference type="InterPro" id="IPR015590">
    <property type="entry name" value="Aldehyde_DH_dom"/>
</dbReference>
<accession>A0A1H5VYN6</accession>
<evidence type="ECO:0000259" key="7">
    <source>
        <dbReference type="Pfam" id="PF00171"/>
    </source>
</evidence>
<proteinExistence type="inferred from homology"/>
<evidence type="ECO:0000256" key="3">
    <source>
        <dbReference type="PIRNR" id="PIRNR036492"/>
    </source>
</evidence>
<evidence type="ECO:0000256" key="2">
    <source>
        <dbReference type="ARBA" id="ARBA00023002"/>
    </source>
</evidence>
<dbReference type="AlphaFoldDB" id="A0A1H5VYN6"/>
<dbReference type="PROSITE" id="PS00070">
    <property type="entry name" value="ALDEHYDE_DEHYDR_CYS"/>
    <property type="match status" value="1"/>
</dbReference>
<dbReference type="GO" id="GO:0016620">
    <property type="term" value="F:oxidoreductase activity, acting on the aldehyde or oxo group of donors, NAD or NADP as acceptor"/>
    <property type="evidence" value="ECO:0007669"/>
    <property type="project" value="InterPro"/>
</dbReference>
<evidence type="ECO:0000313" key="8">
    <source>
        <dbReference type="EMBL" id="SEF92374.1"/>
    </source>
</evidence>
<dbReference type="Proteomes" id="UP000236728">
    <property type="component" value="Unassembled WGS sequence"/>
</dbReference>
<dbReference type="PROSITE" id="PS00687">
    <property type="entry name" value="ALDEHYDE_DEHYDR_GLU"/>
    <property type="match status" value="1"/>
</dbReference>
<dbReference type="EMBL" id="FNVA01000002">
    <property type="protein sequence ID" value="SEF92374.1"/>
    <property type="molecule type" value="Genomic_DNA"/>
</dbReference>
<dbReference type="SUPFAM" id="SSF53720">
    <property type="entry name" value="ALDH-like"/>
    <property type="match status" value="1"/>
</dbReference>
<gene>
    <name evidence="8" type="ORF">SAMN05421819_1373</name>
</gene>
<evidence type="ECO:0000256" key="6">
    <source>
        <dbReference type="RuleBase" id="RU003345"/>
    </source>
</evidence>
<dbReference type="InterPro" id="IPR016161">
    <property type="entry name" value="Ald_DH/histidinol_DH"/>
</dbReference>
<name>A0A1H5VYN6_9BACT</name>